<comment type="caution">
    <text evidence="2">The sequence shown here is derived from an EMBL/GenBank/DDBJ whole genome shotgun (WGS) entry which is preliminary data.</text>
</comment>
<dbReference type="AlphaFoldDB" id="A0A9J6A1A0"/>
<feature type="domain" description="KIB1-4 beta-propeller" evidence="1">
    <location>
        <begin position="47"/>
        <end position="104"/>
    </location>
</feature>
<protein>
    <recommendedName>
        <fullName evidence="1">KIB1-4 beta-propeller domain-containing protein</fullName>
    </recommendedName>
</protein>
<organism evidence="2 3">
    <name type="scientific">Solanum commersonii</name>
    <name type="common">Commerson's wild potato</name>
    <name type="synonym">Commerson's nightshade</name>
    <dbReference type="NCBI Taxonomy" id="4109"/>
    <lineage>
        <taxon>Eukaryota</taxon>
        <taxon>Viridiplantae</taxon>
        <taxon>Streptophyta</taxon>
        <taxon>Embryophyta</taxon>
        <taxon>Tracheophyta</taxon>
        <taxon>Spermatophyta</taxon>
        <taxon>Magnoliopsida</taxon>
        <taxon>eudicotyledons</taxon>
        <taxon>Gunneridae</taxon>
        <taxon>Pentapetalae</taxon>
        <taxon>asterids</taxon>
        <taxon>lamiids</taxon>
        <taxon>Solanales</taxon>
        <taxon>Solanaceae</taxon>
        <taxon>Solanoideae</taxon>
        <taxon>Solaneae</taxon>
        <taxon>Solanum</taxon>
    </lineage>
</organism>
<gene>
    <name evidence="2" type="ORF">H5410_018173</name>
</gene>
<keyword evidence="3" id="KW-1185">Reference proteome</keyword>
<proteinExistence type="predicted"/>
<name>A0A9J6A1A0_SOLCO</name>
<dbReference type="OrthoDB" id="642536at2759"/>
<reference evidence="2 3" key="1">
    <citation type="submission" date="2020-09" db="EMBL/GenBank/DDBJ databases">
        <title>De no assembly of potato wild relative species, Solanum commersonii.</title>
        <authorList>
            <person name="Cho K."/>
        </authorList>
    </citation>
    <scope>NUCLEOTIDE SEQUENCE [LARGE SCALE GENOMIC DNA]</scope>
    <source>
        <strain evidence="2">LZ3.2</strain>
        <tissue evidence="2">Leaf</tissue>
    </source>
</reference>
<dbReference type="InterPro" id="IPR005174">
    <property type="entry name" value="KIB1-4_b-propeller"/>
</dbReference>
<evidence type="ECO:0000259" key="1">
    <source>
        <dbReference type="Pfam" id="PF03478"/>
    </source>
</evidence>
<sequence length="148" mass="16841">MGDWSEINYDMLVLIAKRFNLIEDYLNFASLRKKAIQVDSWSVLTMKKKIPKASGKRCMKTMGWLVTVGNDEGEISLLHPFSGVQIELPHQKYTTENYHTHHQTGPIFTRQFCLLVLLRHQTTFSWLLREVSSSSVIGGQATCNGPAL</sequence>
<dbReference type="Proteomes" id="UP000824120">
    <property type="component" value="Chromosome 3"/>
</dbReference>
<evidence type="ECO:0000313" key="2">
    <source>
        <dbReference type="EMBL" id="KAG5618349.1"/>
    </source>
</evidence>
<evidence type="ECO:0000313" key="3">
    <source>
        <dbReference type="Proteomes" id="UP000824120"/>
    </source>
</evidence>
<dbReference type="Pfam" id="PF03478">
    <property type="entry name" value="Beta-prop_KIB1-4"/>
    <property type="match status" value="1"/>
</dbReference>
<accession>A0A9J6A1A0</accession>
<dbReference type="EMBL" id="JACXVP010000003">
    <property type="protein sequence ID" value="KAG5618349.1"/>
    <property type="molecule type" value="Genomic_DNA"/>
</dbReference>